<organism evidence="2 3">
    <name type="scientific">Rhypophila decipiens</name>
    <dbReference type="NCBI Taxonomy" id="261697"/>
    <lineage>
        <taxon>Eukaryota</taxon>
        <taxon>Fungi</taxon>
        <taxon>Dikarya</taxon>
        <taxon>Ascomycota</taxon>
        <taxon>Pezizomycotina</taxon>
        <taxon>Sordariomycetes</taxon>
        <taxon>Sordariomycetidae</taxon>
        <taxon>Sordariales</taxon>
        <taxon>Naviculisporaceae</taxon>
        <taxon>Rhypophila</taxon>
    </lineage>
</organism>
<proteinExistence type="predicted"/>
<dbReference type="AlphaFoldDB" id="A0AAN7B6B3"/>
<evidence type="ECO:0000313" key="2">
    <source>
        <dbReference type="EMBL" id="KAK4211899.1"/>
    </source>
</evidence>
<dbReference type="EMBL" id="MU858138">
    <property type="protein sequence ID" value="KAK4211899.1"/>
    <property type="molecule type" value="Genomic_DNA"/>
</dbReference>
<evidence type="ECO:0000256" key="1">
    <source>
        <dbReference type="SAM" id="SignalP"/>
    </source>
</evidence>
<reference evidence="2" key="2">
    <citation type="submission" date="2023-05" db="EMBL/GenBank/DDBJ databases">
        <authorList>
            <consortium name="Lawrence Berkeley National Laboratory"/>
            <person name="Steindorff A."/>
            <person name="Hensen N."/>
            <person name="Bonometti L."/>
            <person name="Westerberg I."/>
            <person name="Brannstrom I.O."/>
            <person name="Guillou S."/>
            <person name="Cros-Aarteil S."/>
            <person name="Calhoun S."/>
            <person name="Haridas S."/>
            <person name="Kuo A."/>
            <person name="Mondo S."/>
            <person name="Pangilinan J."/>
            <person name="Riley R."/>
            <person name="Labutti K."/>
            <person name="Andreopoulos B."/>
            <person name="Lipzen A."/>
            <person name="Chen C."/>
            <person name="Yanf M."/>
            <person name="Daum C."/>
            <person name="Ng V."/>
            <person name="Clum A."/>
            <person name="Ohm R."/>
            <person name="Martin F."/>
            <person name="Silar P."/>
            <person name="Natvig D."/>
            <person name="Lalanne C."/>
            <person name="Gautier V."/>
            <person name="Ament-Velasquez S.L."/>
            <person name="Kruys A."/>
            <person name="Hutchinson M.I."/>
            <person name="Powell A.J."/>
            <person name="Barry K."/>
            <person name="Miller A.N."/>
            <person name="Grigoriev I.V."/>
            <person name="Debuchy R."/>
            <person name="Gladieux P."/>
            <person name="Thoren M.H."/>
            <person name="Johannesson H."/>
        </authorList>
    </citation>
    <scope>NUCLEOTIDE SEQUENCE</scope>
    <source>
        <strain evidence="2">PSN293</strain>
    </source>
</reference>
<accession>A0AAN7B6B3</accession>
<feature type="signal peptide" evidence="1">
    <location>
        <begin position="1"/>
        <end position="23"/>
    </location>
</feature>
<name>A0AAN7B6B3_9PEZI</name>
<dbReference type="Proteomes" id="UP001301769">
    <property type="component" value="Unassembled WGS sequence"/>
</dbReference>
<comment type="caution">
    <text evidence="2">The sequence shown here is derived from an EMBL/GenBank/DDBJ whole genome shotgun (WGS) entry which is preliminary data.</text>
</comment>
<gene>
    <name evidence="2" type="ORF">QBC37DRAFT_402018</name>
</gene>
<sequence>MVRLSSSILSLTAALASTVVVDAATCANYGGSDMQYFMASSEYLHWNLREKLCNTNTCTNLQVCELKAYSSHGAAKLYSKDVQYRRADCWGATANIITQCSRNWWKTGWWQWGDQFYQLTFFVLSSSILVLHPT</sequence>
<feature type="chain" id="PRO_5043030012" evidence="1">
    <location>
        <begin position="24"/>
        <end position="134"/>
    </location>
</feature>
<keyword evidence="3" id="KW-1185">Reference proteome</keyword>
<protein>
    <submittedName>
        <fullName evidence="2">Uncharacterized protein</fullName>
    </submittedName>
</protein>
<evidence type="ECO:0000313" key="3">
    <source>
        <dbReference type="Proteomes" id="UP001301769"/>
    </source>
</evidence>
<keyword evidence="1" id="KW-0732">Signal</keyword>
<reference evidence="2" key="1">
    <citation type="journal article" date="2023" name="Mol. Phylogenet. Evol.">
        <title>Genome-scale phylogeny and comparative genomics of the fungal order Sordariales.</title>
        <authorList>
            <person name="Hensen N."/>
            <person name="Bonometti L."/>
            <person name="Westerberg I."/>
            <person name="Brannstrom I.O."/>
            <person name="Guillou S."/>
            <person name="Cros-Aarteil S."/>
            <person name="Calhoun S."/>
            <person name="Haridas S."/>
            <person name="Kuo A."/>
            <person name="Mondo S."/>
            <person name="Pangilinan J."/>
            <person name="Riley R."/>
            <person name="LaButti K."/>
            <person name="Andreopoulos B."/>
            <person name="Lipzen A."/>
            <person name="Chen C."/>
            <person name="Yan M."/>
            <person name="Daum C."/>
            <person name="Ng V."/>
            <person name="Clum A."/>
            <person name="Steindorff A."/>
            <person name="Ohm R.A."/>
            <person name="Martin F."/>
            <person name="Silar P."/>
            <person name="Natvig D.O."/>
            <person name="Lalanne C."/>
            <person name="Gautier V."/>
            <person name="Ament-Velasquez S.L."/>
            <person name="Kruys A."/>
            <person name="Hutchinson M.I."/>
            <person name="Powell A.J."/>
            <person name="Barry K."/>
            <person name="Miller A.N."/>
            <person name="Grigoriev I.V."/>
            <person name="Debuchy R."/>
            <person name="Gladieux P."/>
            <person name="Hiltunen Thoren M."/>
            <person name="Johannesson H."/>
        </authorList>
    </citation>
    <scope>NUCLEOTIDE SEQUENCE</scope>
    <source>
        <strain evidence="2">PSN293</strain>
    </source>
</reference>